<reference evidence="2" key="1">
    <citation type="journal article" date="2020" name="Stud. Mycol.">
        <title>101 Dothideomycetes genomes: a test case for predicting lifestyles and emergence of pathogens.</title>
        <authorList>
            <person name="Haridas S."/>
            <person name="Albert R."/>
            <person name="Binder M."/>
            <person name="Bloem J."/>
            <person name="Labutti K."/>
            <person name="Salamov A."/>
            <person name="Andreopoulos B."/>
            <person name="Baker S."/>
            <person name="Barry K."/>
            <person name="Bills G."/>
            <person name="Bluhm B."/>
            <person name="Cannon C."/>
            <person name="Castanera R."/>
            <person name="Culley D."/>
            <person name="Daum C."/>
            <person name="Ezra D."/>
            <person name="Gonzalez J."/>
            <person name="Henrissat B."/>
            <person name="Kuo A."/>
            <person name="Liang C."/>
            <person name="Lipzen A."/>
            <person name="Lutzoni F."/>
            <person name="Magnuson J."/>
            <person name="Mondo S."/>
            <person name="Nolan M."/>
            <person name="Ohm R."/>
            <person name="Pangilinan J."/>
            <person name="Park H.-J."/>
            <person name="Ramirez L."/>
            <person name="Alfaro M."/>
            <person name="Sun H."/>
            <person name="Tritt A."/>
            <person name="Yoshinaga Y."/>
            <person name="Zwiers L.-H."/>
            <person name="Turgeon B."/>
            <person name="Goodwin S."/>
            <person name="Spatafora J."/>
            <person name="Crous P."/>
            <person name="Grigoriev I."/>
        </authorList>
    </citation>
    <scope>NUCLEOTIDE SEQUENCE</scope>
    <source>
        <strain evidence="2">CBS 115976</strain>
    </source>
</reference>
<dbReference type="Proteomes" id="UP000799302">
    <property type="component" value="Unassembled WGS sequence"/>
</dbReference>
<feature type="signal peptide" evidence="1">
    <location>
        <begin position="1"/>
        <end position="27"/>
    </location>
</feature>
<keyword evidence="1" id="KW-0732">Signal</keyword>
<feature type="chain" id="PRO_5025581863" evidence="1">
    <location>
        <begin position="28"/>
        <end position="184"/>
    </location>
</feature>
<sequence>MSRRVSINRWILHTRHILLLLMTGVIGQRNIRRHMTRLYGICLTSRQVLGGDIQKKEQCPRSLLFSDQSNSQTGPVIVPLEPKGLFGCADETLHKLWVAVWREPSLRHCAKSEYTRWAHTTCTKMESCNNESVLSNYVHSMGHYFDAPAVNMNQVTTFDSCGLFILRRWRGERAMYIISLYEHP</sequence>
<organism evidence="2 3">
    <name type="scientific">Microthyrium microscopicum</name>
    <dbReference type="NCBI Taxonomy" id="703497"/>
    <lineage>
        <taxon>Eukaryota</taxon>
        <taxon>Fungi</taxon>
        <taxon>Dikarya</taxon>
        <taxon>Ascomycota</taxon>
        <taxon>Pezizomycotina</taxon>
        <taxon>Dothideomycetes</taxon>
        <taxon>Dothideomycetes incertae sedis</taxon>
        <taxon>Microthyriales</taxon>
        <taxon>Microthyriaceae</taxon>
        <taxon>Microthyrium</taxon>
    </lineage>
</organism>
<protein>
    <submittedName>
        <fullName evidence="2">Uncharacterized protein</fullName>
    </submittedName>
</protein>
<name>A0A6A6UHU7_9PEZI</name>
<evidence type="ECO:0000313" key="3">
    <source>
        <dbReference type="Proteomes" id="UP000799302"/>
    </source>
</evidence>
<accession>A0A6A6UHU7</accession>
<evidence type="ECO:0000313" key="2">
    <source>
        <dbReference type="EMBL" id="KAF2671131.1"/>
    </source>
</evidence>
<dbReference type="EMBL" id="MU004233">
    <property type="protein sequence ID" value="KAF2671131.1"/>
    <property type="molecule type" value="Genomic_DNA"/>
</dbReference>
<keyword evidence="3" id="KW-1185">Reference proteome</keyword>
<gene>
    <name evidence="2" type="ORF">BT63DRAFT_209309</name>
</gene>
<proteinExistence type="predicted"/>
<dbReference type="AlphaFoldDB" id="A0A6A6UHU7"/>
<evidence type="ECO:0000256" key="1">
    <source>
        <dbReference type="SAM" id="SignalP"/>
    </source>
</evidence>